<dbReference type="Proteomes" id="UP001569904">
    <property type="component" value="Unassembled WGS sequence"/>
</dbReference>
<protein>
    <recommendedName>
        <fullName evidence="4">Matrixin family metalloprotease</fullName>
    </recommendedName>
</protein>
<dbReference type="RefSeq" id="WP_371944219.1">
    <property type="nucleotide sequence ID" value="NZ_JAXCEH010000021.1"/>
</dbReference>
<feature type="region of interest" description="Disordered" evidence="1">
    <location>
        <begin position="1"/>
        <end position="34"/>
    </location>
</feature>
<dbReference type="SUPFAM" id="SSF55486">
    <property type="entry name" value="Metalloproteases ('zincins'), catalytic domain"/>
    <property type="match status" value="1"/>
</dbReference>
<dbReference type="EMBL" id="JAXCEH010000021">
    <property type="protein sequence ID" value="MFA1557474.1"/>
    <property type="molecule type" value="Genomic_DNA"/>
</dbReference>
<sequence>METTSSTSRAPTRPVSRYGPLDSPPADPEEARRSLAPGQVAIVDVQPVERVMSDRPFQLRVAFVGDEPHEGVISVLTHWAGTPFVVERRIDPGDHERGYADVEFTQEQTLPPGPATFAVGLILESGAQAGFLVSVAVLPSNPLSLQVSPQGSFVTGTFSARAVRAGDAYRTEVGLTLSNGDAAPVAMLQDCPWQFWDGPVGTGTLVEQGTARFADPITVGAHSTWSGSITFNSPRGSGIFGKLDGREDLGVQITMNRQAGGSVADQITVRTMFAFGLNVVRVGEESFTAEETADLYQAVDVTRAIYERRDVTFAVNRLHITNAQAGGFTVITSESEARDLFEQWNGDSSTTFIDVFVVPSISGTGFDGLAGAIPGPTSHAGRNSGVVVDRSGVVVGGVRRLNVRYLGMLMGHEVGHYLGLVHVTEPGNLMLSASTADDTNLNYDPQYRTIIRYGWVNIA</sequence>
<feature type="compositionally biased region" description="Low complexity" evidence="1">
    <location>
        <begin position="1"/>
        <end position="17"/>
    </location>
</feature>
<name>A0ABV4R3I2_9ACTN</name>
<comment type="caution">
    <text evidence="2">The sequence shown here is derived from an EMBL/GenBank/DDBJ whole genome shotgun (WGS) entry which is preliminary data.</text>
</comment>
<dbReference type="Gene3D" id="3.40.390.10">
    <property type="entry name" value="Collagenase (Catalytic Domain)"/>
    <property type="match status" value="1"/>
</dbReference>
<dbReference type="InterPro" id="IPR024079">
    <property type="entry name" value="MetalloPept_cat_dom_sf"/>
</dbReference>
<gene>
    <name evidence="2" type="ORF">SM436_27655</name>
</gene>
<keyword evidence="3" id="KW-1185">Reference proteome</keyword>
<proteinExistence type="predicted"/>
<reference evidence="2 3" key="1">
    <citation type="submission" date="2023-11" db="EMBL/GenBank/DDBJ databases">
        <title>Actinomadura monticuli sp. nov., isolated from volcanic ash.</title>
        <authorList>
            <person name="Lee S.D."/>
            <person name="Yang H."/>
            <person name="Kim I.S."/>
        </authorList>
    </citation>
    <scope>NUCLEOTIDE SEQUENCE [LARGE SCALE GENOMIC DNA]</scope>
    <source>
        <strain evidence="2 3">DSM 45346</strain>
    </source>
</reference>
<evidence type="ECO:0008006" key="4">
    <source>
        <dbReference type="Google" id="ProtNLM"/>
    </source>
</evidence>
<organism evidence="2 3">
    <name type="scientific">Actinomadura chokoriensis</name>
    <dbReference type="NCBI Taxonomy" id="454156"/>
    <lineage>
        <taxon>Bacteria</taxon>
        <taxon>Bacillati</taxon>
        <taxon>Actinomycetota</taxon>
        <taxon>Actinomycetes</taxon>
        <taxon>Streptosporangiales</taxon>
        <taxon>Thermomonosporaceae</taxon>
        <taxon>Actinomadura</taxon>
    </lineage>
</organism>
<evidence type="ECO:0000256" key="1">
    <source>
        <dbReference type="SAM" id="MobiDB-lite"/>
    </source>
</evidence>
<evidence type="ECO:0000313" key="2">
    <source>
        <dbReference type="EMBL" id="MFA1557474.1"/>
    </source>
</evidence>
<evidence type="ECO:0000313" key="3">
    <source>
        <dbReference type="Proteomes" id="UP001569904"/>
    </source>
</evidence>
<accession>A0ABV4R3I2</accession>